<dbReference type="STRING" id="642492.Clole_3750"/>
<name>F2JHT8_CELLD</name>
<dbReference type="KEGG" id="cle:Clole_3750"/>
<protein>
    <submittedName>
        <fullName evidence="1">Uncharacterized protein</fullName>
    </submittedName>
</protein>
<sequence length="45" mass="5374">MKKWLKYLIISSLMFQNLHTSIMASTLTDEQEIVRQKFNQDMAQI</sequence>
<evidence type="ECO:0000313" key="2">
    <source>
        <dbReference type="Proteomes" id="UP000008467"/>
    </source>
</evidence>
<keyword evidence="2" id="KW-1185">Reference proteome</keyword>
<dbReference type="Proteomes" id="UP000008467">
    <property type="component" value="Chromosome"/>
</dbReference>
<organism evidence="1 2">
    <name type="scientific">Cellulosilyticum lentocellum (strain ATCC 49066 / DSM 5427 / NCIMB 11756 / RHM5)</name>
    <name type="common">Clostridium lentocellum</name>
    <dbReference type="NCBI Taxonomy" id="642492"/>
    <lineage>
        <taxon>Bacteria</taxon>
        <taxon>Bacillati</taxon>
        <taxon>Bacillota</taxon>
        <taxon>Clostridia</taxon>
        <taxon>Lachnospirales</taxon>
        <taxon>Cellulosilyticaceae</taxon>
        <taxon>Cellulosilyticum</taxon>
    </lineage>
</organism>
<reference evidence="1" key="1">
    <citation type="journal article" date="2011" name="J. Bacteriol.">
        <title>Complete genome sequence of the cellulose-degrading bacterium Cellulosilyticum lentocellum.</title>
        <authorList>
            <consortium name="US DOE Joint Genome Institute"/>
            <person name="Miller D.A."/>
            <person name="Suen G."/>
            <person name="Bruce D."/>
            <person name="Copeland A."/>
            <person name="Cheng J.F."/>
            <person name="Detter C."/>
            <person name="Goodwin L.A."/>
            <person name="Han C.S."/>
            <person name="Hauser L.J."/>
            <person name="Land M.L."/>
            <person name="Lapidus A."/>
            <person name="Lucas S."/>
            <person name="Meincke L."/>
            <person name="Pitluck S."/>
            <person name="Tapia R."/>
            <person name="Teshima H."/>
            <person name="Woyke T."/>
            <person name="Fox B.G."/>
            <person name="Angert E.R."/>
            <person name="Currie C.R."/>
        </authorList>
    </citation>
    <scope>NUCLEOTIDE SEQUENCE [LARGE SCALE GENOMIC DNA]</scope>
    <source>
        <strain evidence="1">DSM 5427</strain>
    </source>
</reference>
<dbReference type="AlphaFoldDB" id="F2JHT8"/>
<dbReference type="RefSeq" id="WP_013658706.1">
    <property type="nucleotide sequence ID" value="NC_015275.1"/>
</dbReference>
<dbReference type="HOGENOM" id="CLU_3197682_0_0_9"/>
<evidence type="ECO:0000313" key="1">
    <source>
        <dbReference type="EMBL" id="ADZ85430.1"/>
    </source>
</evidence>
<dbReference type="EMBL" id="CP002582">
    <property type="protein sequence ID" value="ADZ85430.1"/>
    <property type="molecule type" value="Genomic_DNA"/>
</dbReference>
<accession>F2JHT8</accession>
<gene>
    <name evidence="1" type="ordered locus">Clole_3750</name>
</gene>
<proteinExistence type="predicted"/>